<keyword evidence="3" id="KW-1185">Reference proteome</keyword>
<evidence type="ECO:0000313" key="3">
    <source>
        <dbReference type="Proteomes" id="UP000198609"/>
    </source>
</evidence>
<evidence type="ECO:0000256" key="1">
    <source>
        <dbReference type="SAM" id="SignalP"/>
    </source>
</evidence>
<gene>
    <name evidence="2" type="ORF">SAMN04490356_0739</name>
</gene>
<dbReference type="Proteomes" id="UP000198609">
    <property type="component" value="Unassembled WGS sequence"/>
</dbReference>
<dbReference type="SUPFAM" id="SSF53474">
    <property type="entry name" value="alpha/beta-Hydrolases"/>
    <property type="match status" value="1"/>
</dbReference>
<proteinExistence type="predicted"/>
<protein>
    <recommendedName>
        <fullName evidence="4">Alpha/beta hydrolase family protein</fullName>
    </recommendedName>
</protein>
<dbReference type="AlphaFoldDB" id="A0A1H4KI24"/>
<evidence type="ECO:0000313" key="2">
    <source>
        <dbReference type="EMBL" id="SEB58180.1"/>
    </source>
</evidence>
<dbReference type="Gene3D" id="3.40.50.1820">
    <property type="entry name" value="alpha/beta hydrolase"/>
    <property type="match status" value="1"/>
</dbReference>
<keyword evidence="1" id="KW-0732">Signal</keyword>
<accession>A0A1H4KI24</accession>
<name>A0A1H4KI24_STRMJ</name>
<sequence length="459" mass="49308">MRSNRSFTLLLAVCTAALVLSPVGPAAADDPNGSEPLPGYTDGTPPLAPLMVDGEPTRVEQGIYRHAAYYAEVPPDWNGDLVIWAHGYQGEEKVLRAEAPGGGLRKQFVEEGYAWAASSYPTTGTDVGPAVTSSRDLAEYAAAQLLDQRPARTYMSGVSMGGHVIARSLEEYPRYYSGALNLCGQVGDRRHDDYFLDANLAAQALAGVDAYPAGDDYGTKALPLIKERLGLTGLKPGGTPTTAAGRQYQQTLTELTGGPRPGVDVALGFYADTVLRLAPADGGSSQSQNLTTRYRPTTPVDINRTVERVAPDSWGERNSVELNDMPRVLGKPRVPVMSMHNIGELLVPLSLQRTYTKEVADNDQAGLLVNRGIRSALHCEFTDAELGAAWKDLTAWVKDREARGDKADRPVGDDILDRKNVASPTFGCRFTDPQPPAGSAAELRKLIPVCPEATTQEGD</sequence>
<reference evidence="3" key="1">
    <citation type="submission" date="2016-10" db="EMBL/GenBank/DDBJ databases">
        <authorList>
            <person name="Varghese N."/>
            <person name="Submissions S."/>
        </authorList>
    </citation>
    <scope>NUCLEOTIDE SEQUENCE [LARGE SCALE GENOMIC DNA]</scope>
    <source>
        <strain evidence="3">DSM 40318</strain>
    </source>
</reference>
<dbReference type="InterPro" id="IPR029058">
    <property type="entry name" value="AB_hydrolase_fold"/>
</dbReference>
<feature type="signal peptide" evidence="1">
    <location>
        <begin position="1"/>
        <end position="28"/>
    </location>
</feature>
<dbReference type="RefSeq" id="WP_208905525.1">
    <property type="nucleotide sequence ID" value="NZ_FNST01000002.1"/>
</dbReference>
<dbReference type="EMBL" id="FNST01000002">
    <property type="protein sequence ID" value="SEB58180.1"/>
    <property type="molecule type" value="Genomic_DNA"/>
</dbReference>
<feature type="chain" id="PRO_5011593125" description="Alpha/beta hydrolase family protein" evidence="1">
    <location>
        <begin position="29"/>
        <end position="459"/>
    </location>
</feature>
<evidence type="ECO:0008006" key="4">
    <source>
        <dbReference type="Google" id="ProtNLM"/>
    </source>
</evidence>
<organism evidence="2 3">
    <name type="scientific">Streptomyces melanosporofaciens</name>
    <dbReference type="NCBI Taxonomy" id="67327"/>
    <lineage>
        <taxon>Bacteria</taxon>
        <taxon>Bacillati</taxon>
        <taxon>Actinomycetota</taxon>
        <taxon>Actinomycetes</taxon>
        <taxon>Kitasatosporales</taxon>
        <taxon>Streptomycetaceae</taxon>
        <taxon>Streptomyces</taxon>
        <taxon>Streptomyces violaceusniger group</taxon>
    </lineage>
</organism>